<accession>A0A8U0HQH5</accession>
<gene>
    <name evidence="1" type="ORF">M0R89_10280</name>
</gene>
<dbReference type="RefSeq" id="WP_248648993.1">
    <property type="nucleotide sequence ID" value="NZ_CP096659.1"/>
</dbReference>
<dbReference type="EMBL" id="CP096659">
    <property type="protein sequence ID" value="UPV72934.1"/>
    <property type="molecule type" value="Genomic_DNA"/>
</dbReference>
<organism evidence="1 2">
    <name type="scientific">Halorussus limi</name>
    <dbReference type="NCBI Taxonomy" id="2938695"/>
    <lineage>
        <taxon>Archaea</taxon>
        <taxon>Methanobacteriati</taxon>
        <taxon>Methanobacteriota</taxon>
        <taxon>Stenosarchaea group</taxon>
        <taxon>Halobacteria</taxon>
        <taxon>Halobacteriales</taxon>
        <taxon>Haladaptataceae</taxon>
        <taxon>Halorussus</taxon>
    </lineage>
</organism>
<name>A0A8U0HQH5_9EURY</name>
<dbReference type="AlphaFoldDB" id="A0A8U0HQH5"/>
<reference evidence="1 2" key="1">
    <citation type="submission" date="2022-04" db="EMBL/GenBank/DDBJ databases">
        <title>Diverse halophilic archaea isolated from saline environments.</title>
        <authorList>
            <person name="Cui H.-L."/>
        </authorList>
    </citation>
    <scope>NUCLEOTIDE SEQUENCE [LARGE SCALE GENOMIC DNA]</scope>
    <source>
        <strain evidence="1 2">XZYJT49</strain>
    </source>
</reference>
<evidence type="ECO:0000313" key="1">
    <source>
        <dbReference type="EMBL" id="UPV72934.1"/>
    </source>
</evidence>
<dbReference type="GeneID" id="72185589"/>
<protein>
    <submittedName>
        <fullName evidence="1">Uncharacterized protein</fullName>
    </submittedName>
</protein>
<proteinExistence type="predicted"/>
<dbReference type="KEGG" id="halx:M0R89_10280"/>
<dbReference type="Proteomes" id="UP000830729">
    <property type="component" value="Chromosome"/>
</dbReference>
<keyword evidence="2" id="KW-1185">Reference proteome</keyword>
<evidence type="ECO:0000313" key="2">
    <source>
        <dbReference type="Proteomes" id="UP000830729"/>
    </source>
</evidence>
<sequence length="231" mass="26812">MSDRPTTIDDHDPLANNILRVLQDFIDEIGDRECTGHFDKVVDGNFYLKGKHLTQEPERFIEDYLVFPILKQALGYSLRPRPKQYAPRWPKSGGIPDFCVTSIPVDVAMQNDLRFFGEVKPPKKIERAHDDMEEYLDSDLDIHAVAILSDGFDWELWVRPRNHTIEELENPYAKASLRDSLKMVRTRNMAIDSYRPHKVRNQIDVDGFSAFEFDAVMSVIHDEFGMERLSN</sequence>